<protein>
    <recommendedName>
        <fullName evidence="1">Cupin type-2 domain-containing protein</fullName>
    </recommendedName>
</protein>
<evidence type="ECO:0000259" key="1">
    <source>
        <dbReference type="Pfam" id="PF07883"/>
    </source>
</evidence>
<evidence type="ECO:0000313" key="2">
    <source>
        <dbReference type="EMBL" id="KAK3055207.1"/>
    </source>
</evidence>
<feature type="domain" description="Cupin type-2" evidence="1">
    <location>
        <begin position="35"/>
        <end position="86"/>
    </location>
</feature>
<dbReference type="Pfam" id="PF07883">
    <property type="entry name" value="Cupin_2"/>
    <property type="match status" value="1"/>
</dbReference>
<dbReference type="Proteomes" id="UP001271007">
    <property type="component" value="Unassembled WGS sequence"/>
</dbReference>
<organism evidence="2 3">
    <name type="scientific">Extremus antarcticus</name>
    <dbReference type="NCBI Taxonomy" id="702011"/>
    <lineage>
        <taxon>Eukaryota</taxon>
        <taxon>Fungi</taxon>
        <taxon>Dikarya</taxon>
        <taxon>Ascomycota</taxon>
        <taxon>Pezizomycotina</taxon>
        <taxon>Dothideomycetes</taxon>
        <taxon>Dothideomycetidae</taxon>
        <taxon>Mycosphaerellales</taxon>
        <taxon>Extremaceae</taxon>
        <taxon>Extremus</taxon>
    </lineage>
</organism>
<dbReference type="InterPro" id="IPR014710">
    <property type="entry name" value="RmlC-like_jellyroll"/>
</dbReference>
<dbReference type="InterPro" id="IPR013096">
    <property type="entry name" value="Cupin_2"/>
</dbReference>
<dbReference type="EMBL" id="JAWDJX010000009">
    <property type="protein sequence ID" value="KAK3055207.1"/>
    <property type="molecule type" value="Genomic_DNA"/>
</dbReference>
<name>A0AAJ0DJC5_9PEZI</name>
<dbReference type="PANTHER" id="PTHR38599">
    <property type="entry name" value="CUPIN DOMAIN PROTEIN (AFU_ORTHOLOGUE AFUA_3G13620)"/>
    <property type="match status" value="1"/>
</dbReference>
<dbReference type="PANTHER" id="PTHR38599:SF1">
    <property type="entry name" value="CUPIN DOMAIN PROTEIN (AFU_ORTHOLOGUE AFUA_3G13620)"/>
    <property type="match status" value="1"/>
</dbReference>
<dbReference type="Gene3D" id="2.60.120.10">
    <property type="entry name" value="Jelly Rolls"/>
    <property type="match status" value="1"/>
</dbReference>
<dbReference type="InterPro" id="IPR011051">
    <property type="entry name" value="RmlC_Cupin_sf"/>
</dbReference>
<proteinExistence type="predicted"/>
<dbReference type="SUPFAM" id="SSF51182">
    <property type="entry name" value="RmlC-like cupins"/>
    <property type="match status" value="1"/>
</dbReference>
<accession>A0AAJ0DJC5</accession>
<gene>
    <name evidence="2" type="ORF">LTR09_003760</name>
</gene>
<keyword evidence="3" id="KW-1185">Reference proteome</keyword>
<dbReference type="AlphaFoldDB" id="A0AAJ0DJC5"/>
<evidence type="ECO:0000313" key="3">
    <source>
        <dbReference type="Proteomes" id="UP001271007"/>
    </source>
</evidence>
<sequence>MEPITTRKDPRTVERKIAYQHQLADHPAWTIIALVVTYPPGGSTPPHHHGAANVFAYVLEGEILGAMDDCDAKVYRAGDSWLVSSHQYSLMF</sequence>
<reference evidence="2" key="1">
    <citation type="submission" date="2023-04" db="EMBL/GenBank/DDBJ databases">
        <title>Black Yeasts Isolated from many extreme environments.</title>
        <authorList>
            <person name="Coleine C."/>
            <person name="Stajich J.E."/>
            <person name="Selbmann L."/>
        </authorList>
    </citation>
    <scope>NUCLEOTIDE SEQUENCE</scope>
    <source>
        <strain evidence="2">CCFEE 5312</strain>
    </source>
</reference>
<comment type="caution">
    <text evidence="2">The sequence shown here is derived from an EMBL/GenBank/DDBJ whole genome shotgun (WGS) entry which is preliminary data.</text>
</comment>